<protein>
    <submittedName>
        <fullName evidence="1">Uncharacterized protein</fullName>
    </submittedName>
</protein>
<name>A0ACC3B7I3_9EURO</name>
<dbReference type="Proteomes" id="UP001177260">
    <property type="component" value="Unassembled WGS sequence"/>
</dbReference>
<gene>
    <name evidence="1" type="ORF">N8T08_003346</name>
</gene>
<proteinExistence type="predicted"/>
<comment type="caution">
    <text evidence="1">The sequence shown here is derived from an EMBL/GenBank/DDBJ whole genome shotgun (WGS) entry which is preliminary data.</text>
</comment>
<dbReference type="EMBL" id="JAOPJF010000019">
    <property type="protein sequence ID" value="KAK1146256.1"/>
    <property type="molecule type" value="Genomic_DNA"/>
</dbReference>
<evidence type="ECO:0000313" key="1">
    <source>
        <dbReference type="EMBL" id="KAK1146256.1"/>
    </source>
</evidence>
<reference evidence="1 2" key="1">
    <citation type="journal article" date="2023" name="ACS Omega">
        <title>Identification of the Neoaspergillic Acid Biosynthesis Gene Cluster by Establishing an In Vitro CRISPR-Ribonucleoprotein Genetic System in Aspergillus melleus.</title>
        <authorList>
            <person name="Yuan B."/>
            <person name="Grau M.F."/>
            <person name="Murata R.M."/>
            <person name="Torok T."/>
            <person name="Venkateswaran K."/>
            <person name="Stajich J.E."/>
            <person name="Wang C.C.C."/>
        </authorList>
    </citation>
    <scope>NUCLEOTIDE SEQUENCE [LARGE SCALE GENOMIC DNA]</scope>
    <source>
        <strain evidence="1 2">IMV 1140</strain>
    </source>
</reference>
<accession>A0ACC3B7I3</accession>
<sequence>MDPETRLEVEEAMLQKDELIGSTVIALAKNLYNSSARFVFELLQNADDNSYSQARSRSEPPYVSFRVYPGQIVLECNEDGFTHENLVAICNVGQSSKSGAQGYIGEKGIGFKSVFMVAWKVLIQSGEFSFYFQHKMGDSGIGMISPIWQDTEEKAPDGITRITLFLHDTGPDASRQDIVQSSARNLRLLACIASVFVDAVSQFCQHPTLRYQWMRYLPRANESHWDGVWAQLLDRIRLHLAKTPVLWTKSHTELRCIGNMRRLPSRMLDKYENPLLDDLLPEQYLASGYIARDLGLLTEYGLSFMDQVGFLDRIRQDIDCGEASMVRSSTNEDWHSRVAKILISALSADSKRVRELPLIPLIDGEWKSARSVKEKAIYYSHCEGYPIPTDLALNLVNPQAEKVPARRELFDYLGVVKPLVSDVRRAIIRRHSAESNIDIENSRQHIRFLYLTAHLDRSSDSASGYNSVRLFDRQNRRRLPRMSTIFFPGSDPYSAERLLEPREPEGADKGTPGLDVSILHSHYMEDHPTPPEGERRTWRTWLNEVLHICDTVPLTRSGGLSQECLYIAKHRPERFLGFLVNSWKDGGATIMANLRLTKELLGTQVLCENGDMYPLRRTYVPAPELAYVRQFLTEREFFPWLHVDASLRNDAWLSSLSAMAESLNFGFPQSELEFYLTVLGFVANAASRAKGPLVEADRVFNLYSRIQARYSESATPSISGDMIRKAFDSQLLIYVPQHGDEGAAWTEPYYCLWEAPEDMICKYALKSRYKNVEKGIYLAELFQNTLKIPNASVNDFLDDLNELRCEDLDCFNQVSRLYLEIDKRRSGMDQKAVTAVRETFEQDELIYYAGGGDSNWHRPSQCLWSTTTDIKGMVALNDLYMDLFSFFVEFLGVRTLTLEMVHDKLVEQGKSQSSINEVKDTIWLLNSYLQGEEEPPSPTQLLASKVFPVRYPNGIVTLCSSAVEFTVIDRKHLSHYFSDQVKSLDFGLNEVPRLAPFLRWARLESQYLSSCVKEISTLSGESHCSTSQVRNIAKKAHGLLRIAVHFRSPRALKNEIGFYETLRNVDVRETDGITSELHFNQDGKDIKVEVSQSELHFEENESGLKIYVPRNEKAQFLCFLDRMPKALLEWIITEPSTGISEPFDERALNVMQNLLQASSGYVSLALDRAGIMSVETPEDAIDVDMEVAAPADVATDGTHATRGTASSDGGHISAWDSEGLTGTSRTSPGGSGVFTRSAQATTSHIVPLQSALEPPSPQVDSEYHRLLRHVVSTAREAVFPSRSPLDMAGLSHALGAYSSDNSDPFRLRRMEKIERDKRIGAAGELFVSLFATV</sequence>
<evidence type="ECO:0000313" key="2">
    <source>
        <dbReference type="Proteomes" id="UP001177260"/>
    </source>
</evidence>
<keyword evidence="2" id="KW-1185">Reference proteome</keyword>
<organism evidence="1 2">
    <name type="scientific">Aspergillus melleus</name>
    <dbReference type="NCBI Taxonomy" id="138277"/>
    <lineage>
        <taxon>Eukaryota</taxon>
        <taxon>Fungi</taxon>
        <taxon>Dikarya</taxon>
        <taxon>Ascomycota</taxon>
        <taxon>Pezizomycotina</taxon>
        <taxon>Eurotiomycetes</taxon>
        <taxon>Eurotiomycetidae</taxon>
        <taxon>Eurotiales</taxon>
        <taxon>Aspergillaceae</taxon>
        <taxon>Aspergillus</taxon>
        <taxon>Aspergillus subgen. Circumdati</taxon>
    </lineage>
</organism>